<gene>
    <name evidence="1" type="ORF">MANES_17G032500v8</name>
</gene>
<organism evidence="1 2">
    <name type="scientific">Manihot esculenta</name>
    <name type="common">Cassava</name>
    <name type="synonym">Jatropha manihot</name>
    <dbReference type="NCBI Taxonomy" id="3983"/>
    <lineage>
        <taxon>Eukaryota</taxon>
        <taxon>Viridiplantae</taxon>
        <taxon>Streptophyta</taxon>
        <taxon>Embryophyta</taxon>
        <taxon>Tracheophyta</taxon>
        <taxon>Spermatophyta</taxon>
        <taxon>Magnoliopsida</taxon>
        <taxon>eudicotyledons</taxon>
        <taxon>Gunneridae</taxon>
        <taxon>Pentapetalae</taxon>
        <taxon>rosids</taxon>
        <taxon>fabids</taxon>
        <taxon>Malpighiales</taxon>
        <taxon>Euphorbiaceae</taxon>
        <taxon>Crotonoideae</taxon>
        <taxon>Manihoteae</taxon>
        <taxon>Manihot</taxon>
    </lineage>
</organism>
<protein>
    <submittedName>
        <fullName evidence="1">Uncharacterized protein</fullName>
    </submittedName>
</protein>
<accession>A0ACB7G2J2</accession>
<reference evidence="2" key="1">
    <citation type="journal article" date="2016" name="Nat. Biotechnol.">
        <title>Sequencing wild and cultivated cassava and related species reveals extensive interspecific hybridization and genetic diversity.</title>
        <authorList>
            <person name="Bredeson J.V."/>
            <person name="Lyons J.B."/>
            <person name="Prochnik S.E."/>
            <person name="Wu G.A."/>
            <person name="Ha C.M."/>
            <person name="Edsinger-Gonzales E."/>
            <person name="Grimwood J."/>
            <person name="Schmutz J."/>
            <person name="Rabbi I.Y."/>
            <person name="Egesi C."/>
            <person name="Nauluvula P."/>
            <person name="Lebot V."/>
            <person name="Ndunguru J."/>
            <person name="Mkamilo G."/>
            <person name="Bart R.S."/>
            <person name="Setter T.L."/>
            <person name="Gleadow R.M."/>
            <person name="Kulakow P."/>
            <person name="Ferguson M.E."/>
            <person name="Rounsley S."/>
            <person name="Rokhsar D.S."/>
        </authorList>
    </citation>
    <scope>NUCLEOTIDE SEQUENCE [LARGE SCALE GENOMIC DNA]</scope>
    <source>
        <strain evidence="2">cv. AM560-2</strain>
    </source>
</reference>
<dbReference type="Proteomes" id="UP000091857">
    <property type="component" value="Chromosome 17"/>
</dbReference>
<evidence type="ECO:0000313" key="1">
    <source>
        <dbReference type="EMBL" id="KAG8634427.1"/>
    </source>
</evidence>
<name>A0ACB7G2J2_MANES</name>
<proteinExistence type="predicted"/>
<keyword evidence="2" id="KW-1185">Reference proteome</keyword>
<evidence type="ECO:0000313" key="2">
    <source>
        <dbReference type="Proteomes" id="UP000091857"/>
    </source>
</evidence>
<sequence length="353" mass="39112">MISRLFYVIVTCLLLNQFQIPAEALGPVGVGVTYSILADNLPPAKEAIPFAYSKGFKRIRIYEPHKNALDAIIHTTMDVILGVGNEDIVKIAYEKGFAQKWVDENVKAYNDTIIFSMIAVGHDISPEDKLAEALLPAMQALQDALPSDELQPIPVVTPLTLNWLENSHPPSAGEFRRKYLPNIKSIVQFMELQLGQAILCDLYPYYAMVNDPAYAKIPIEYALLSSSQVIVQDGNIGYTNLLDGLIDAFISALEKIGQVSFRIYVGATGWPIASGSGAKLESFENAETYTRNVVSRMQTAAISPKSRTPSFTYLYNLYLQNQATGIERDFGLFYPNNGAVFPNIQYNMTPIGH</sequence>
<dbReference type="EMBL" id="CM004403">
    <property type="protein sequence ID" value="KAG8634427.1"/>
    <property type="molecule type" value="Genomic_DNA"/>
</dbReference>
<comment type="caution">
    <text evidence="1">The sequence shown here is derived from an EMBL/GenBank/DDBJ whole genome shotgun (WGS) entry which is preliminary data.</text>
</comment>